<dbReference type="Proteomes" id="UP000275368">
    <property type="component" value="Chromosome"/>
</dbReference>
<dbReference type="KEGG" id="pbk:Back11_52970"/>
<evidence type="ECO:0000259" key="1">
    <source>
        <dbReference type="Pfam" id="PF07833"/>
    </source>
</evidence>
<dbReference type="AlphaFoldDB" id="A0A3G9J074"/>
<dbReference type="Gene3D" id="3.40.1000.10">
    <property type="entry name" value="Mog1/PsbP, alpha/beta/alpha sandwich"/>
    <property type="match status" value="1"/>
</dbReference>
<name>A0A3G9J074_9BACL</name>
<organism evidence="2 3">
    <name type="scientific">Paenibacillus baekrokdamisoli</name>
    <dbReference type="NCBI Taxonomy" id="1712516"/>
    <lineage>
        <taxon>Bacteria</taxon>
        <taxon>Bacillati</taxon>
        <taxon>Bacillota</taxon>
        <taxon>Bacilli</taxon>
        <taxon>Bacillales</taxon>
        <taxon>Paenibacillaceae</taxon>
        <taxon>Paenibacillus</taxon>
    </lineage>
</organism>
<dbReference type="InterPro" id="IPR012854">
    <property type="entry name" value="Cu_amine_oxidase-like_N"/>
</dbReference>
<dbReference type="EMBL" id="AP019308">
    <property type="protein sequence ID" value="BBH23952.1"/>
    <property type="molecule type" value="Genomic_DNA"/>
</dbReference>
<sequence length="629" mass="70031">MMKRLIGIFTVLSMFVALLPAVVGAAAEPLEIKLAIGSPTLSVNGVTSTIQQPFQVNGTTLVPLSVITKAFGAGLKLENNKIITLTYNKTSVILTIGSKVVKVNGVPSTLATETKVVNNTTMVPLRVIVSSFGASIQAVGKQITIKGAKADSSGGTNGTNTGGINTDAGKTKVGDSYYGWSLDYPSDLSLAYQSDNGNGTVWADGSGNASIEITIHDVDQSYTREELREFMISFFKDNEFVVEKKSVTIGAATFEKVVSRDRDGWYYEMRGIQKDNRIFIILTSVKSNSRDSLNKYQTLLDSFKTSFSAGDSTLKDITKVKNGVMTVYDMDYGLGVQLPADWLRDDKSDKPRFVSDDGYMDFSISSLKQGETVDQWLKRNRQDLESEFQSDYYRNVTESTIKLVNGTAQVLTYEYTWDKKEWYKEYQVFFVSGAHKYEADFYYSMDNASKGESLFNQIMPTVNINTAYVDANFSEIEDDLDLENLTVTKTSKKYGYSIVLPQSWYGVKKDFEKEEISYNSRYSYFFLNVVEGVTASEAAQNMQHYAEQDKDMIASKAKVTENTSITVGNKTGYKVVVDVPGEDTPYTSLYYIFEKGGKVFALTININTANYTEKNRKQIEQVVASFTLN</sequence>
<dbReference type="OrthoDB" id="1736367at2"/>
<dbReference type="SUPFAM" id="SSF55383">
    <property type="entry name" value="Copper amine oxidase, domain N"/>
    <property type="match status" value="2"/>
</dbReference>
<accession>A0A3G9J074</accession>
<protein>
    <recommendedName>
        <fullName evidence="1">Copper amine oxidase-like N-terminal domain-containing protein</fullName>
    </recommendedName>
</protein>
<dbReference type="InterPro" id="IPR036582">
    <property type="entry name" value="Mao_N_sf"/>
</dbReference>
<dbReference type="InterPro" id="IPR016123">
    <property type="entry name" value="Mog1/PsbP_a/b/a-sand"/>
</dbReference>
<evidence type="ECO:0000313" key="2">
    <source>
        <dbReference type="EMBL" id="BBH23952.1"/>
    </source>
</evidence>
<proteinExistence type="predicted"/>
<dbReference type="Gene3D" id="3.30.457.10">
    <property type="entry name" value="Copper amine oxidase-like, N-terminal domain"/>
    <property type="match status" value="2"/>
</dbReference>
<evidence type="ECO:0000313" key="3">
    <source>
        <dbReference type="Proteomes" id="UP000275368"/>
    </source>
</evidence>
<gene>
    <name evidence="2" type="ORF">Back11_52970</name>
</gene>
<keyword evidence="3" id="KW-1185">Reference proteome</keyword>
<dbReference type="Pfam" id="PF07833">
    <property type="entry name" value="Cu_amine_oxidN1"/>
    <property type="match status" value="1"/>
</dbReference>
<reference evidence="2 3" key="1">
    <citation type="submission" date="2018-11" db="EMBL/GenBank/DDBJ databases">
        <title>Complete genome sequence of Paenibacillus baekrokdamisoli strain KCTC 33723.</title>
        <authorList>
            <person name="Kang S.W."/>
            <person name="Lee K.C."/>
            <person name="Kim K.K."/>
            <person name="Kim J.S."/>
            <person name="Kim D.S."/>
            <person name="Ko S.H."/>
            <person name="Yang S.H."/>
            <person name="Lee J.S."/>
        </authorList>
    </citation>
    <scope>NUCLEOTIDE SEQUENCE [LARGE SCALE GENOMIC DNA]</scope>
    <source>
        <strain evidence="2 3">KCTC 33723</strain>
    </source>
</reference>
<dbReference type="SUPFAM" id="SSF55724">
    <property type="entry name" value="Mog1p/PsbP-like"/>
    <property type="match status" value="1"/>
</dbReference>
<feature type="domain" description="Copper amine oxidase-like N-terminal" evidence="1">
    <location>
        <begin position="43"/>
        <end position="145"/>
    </location>
</feature>
<dbReference type="RefSeq" id="WP_125663824.1">
    <property type="nucleotide sequence ID" value="NZ_AP019308.1"/>
</dbReference>